<reference evidence="1 2" key="1">
    <citation type="submission" date="2014-04" db="EMBL/GenBank/DDBJ databases">
        <title>Evolutionary Origins and Diversification of the Mycorrhizal Mutualists.</title>
        <authorList>
            <consortium name="DOE Joint Genome Institute"/>
            <consortium name="Mycorrhizal Genomics Consortium"/>
            <person name="Kohler A."/>
            <person name="Kuo A."/>
            <person name="Nagy L.G."/>
            <person name="Floudas D."/>
            <person name="Copeland A."/>
            <person name="Barry K.W."/>
            <person name="Cichocki N."/>
            <person name="Veneault-Fourrey C."/>
            <person name="LaButti K."/>
            <person name="Lindquist E.A."/>
            <person name="Lipzen A."/>
            <person name="Lundell T."/>
            <person name="Morin E."/>
            <person name="Murat C."/>
            <person name="Riley R."/>
            <person name="Ohm R."/>
            <person name="Sun H."/>
            <person name="Tunlid A."/>
            <person name="Henrissat B."/>
            <person name="Grigoriev I.V."/>
            <person name="Hibbett D.S."/>
            <person name="Martin F."/>
        </authorList>
    </citation>
    <scope>NUCLEOTIDE SEQUENCE [LARGE SCALE GENOMIC DNA]</scope>
    <source>
        <strain evidence="1 2">Koide BX008</strain>
    </source>
</reference>
<proteinExistence type="predicted"/>
<protein>
    <submittedName>
        <fullName evidence="1">Uncharacterized protein</fullName>
    </submittedName>
</protein>
<name>A0A0C2WMI4_AMAMK</name>
<accession>A0A0C2WMI4</accession>
<dbReference type="HOGENOM" id="CLU_2687268_0_0_1"/>
<evidence type="ECO:0000313" key="1">
    <source>
        <dbReference type="EMBL" id="KIL57926.1"/>
    </source>
</evidence>
<dbReference type="AlphaFoldDB" id="A0A0C2WMI4"/>
<dbReference type="Proteomes" id="UP000054549">
    <property type="component" value="Unassembled WGS sequence"/>
</dbReference>
<sequence>MTKASKPVQSIEILEHFWTGTGLGPFIFGAKDWIGLDLQTLDTKPLTGAPAMKTHKMFICCSSYSNNIPARLLR</sequence>
<evidence type="ECO:0000313" key="2">
    <source>
        <dbReference type="Proteomes" id="UP000054549"/>
    </source>
</evidence>
<dbReference type="EMBL" id="KN818353">
    <property type="protein sequence ID" value="KIL57926.1"/>
    <property type="molecule type" value="Genomic_DNA"/>
</dbReference>
<dbReference type="InParanoid" id="A0A0C2WMI4"/>
<organism evidence="1 2">
    <name type="scientific">Amanita muscaria (strain Koide BX008)</name>
    <dbReference type="NCBI Taxonomy" id="946122"/>
    <lineage>
        <taxon>Eukaryota</taxon>
        <taxon>Fungi</taxon>
        <taxon>Dikarya</taxon>
        <taxon>Basidiomycota</taxon>
        <taxon>Agaricomycotina</taxon>
        <taxon>Agaricomycetes</taxon>
        <taxon>Agaricomycetidae</taxon>
        <taxon>Agaricales</taxon>
        <taxon>Pluteineae</taxon>
        <taxon>Amanitaceae</taxon>
        <taxon>Amanita</taxon>
    </lineage>
</organism>
<gene>
    <name evidence="1" type="ORF">M378DRAFT_15923</name>
</gene>
<keyword evidence="2" id="KW-1185">Reference proteome</keyword>